<accession>A0A382Y9D6</accession>
<protein>
    <submittedName>
        <fullName evidence="2">Uncharacterized protein</fullName>
    </submittedName>
</protein>
<sequence>MNSSLWEQWDPLLILIGCLLSWYWAKRAKTQGQSIAIWVIIMGAVLFYLWQFN</sequence>
<evidence type="ECO:0000313" key="2">
    <source>
        <dbReference type="EMBL" id="SVD79883.1"/>
    </source>
</evidence>
<dbReference type="AlphaFoldDB" id="A0A382Y9D6"/>
<keyword evidence="1" id="KW-1133">Transmembrane helix</keyword>
<keyword evidence="1" id="KW-0812">Transmembrane</keyword>
<proteinExistence type="predicted"/>
<reference evidence="2" key="1">
    <citation type="submission" date="2018-05" db="EMBL/GenBank/DDBJ databases">
        <authorList>
            <person name="Lanie J.A."/>
            <person name="Ng W.-L."/>
            <person name="Kazmierczak K.M."/>
            <person name="Andrzejewski T.M."/>
            <person name="Davidsen T.M."/>
            <person name="Wayne K.J."/>
            <person name="Tettelin H."/>
            <person name="Glass J.I."/>
            <person name="Rusch D."/>
            <person name="Podicherti R."/>
            <person name="Tsui H.-C.T."/>
            <person name="Winkler M.E."/>
        </authorList>
    </citation>
    <scope>NUCLEOTIDE SEQUENCE</scope>
</reference>
<name>A0A382Y9D6_9ZZZZ</name>
<organism evidence="2">
    <name type="scientific">marine metagenome</name>
    <dbReference type="NCBI Taxonomy" id="408172"/>
    <lineage>
        <taxon>unclassified sequences</taxon>
        <taxon>metagenomes</taxon>
        <taxon>ecological metagenomes</taxon>
    </lineage>
</organism>
<keyword evidence="1" id="KW-0472">Membrane</keyword>
<dbReference type="EMBL" id="UINC01173984">
    <property type="protein sequence ID" value="SVD79883.1"/>
    <property type="molecule type" value="Genomic_DNA"/>
</dbReference>
<feature type="transmembrane region" description="Helical" evidence="1">
    <location>
        <begin position="6"/>
        <end position="25"/>
    </location>
</feature>
<evidence type="ECO:0000256" key="1">
    <source>
        <dbReference type="SAM" id="Phobius"/>
    </source>
</evidence>
<feature type="transmembrane region" description="Helical" evidence="1">
    <location>
        <begin position="32"/>
        <end position="50"/>
    </location>
</feature>
<gene>
    <name evidence="2" type="ORF">METZ01_LOCUS432737</name>
</gene>